<gene>
    <name evidence="2" type="ORF">ACGFZB_38010</name>
</gene>
<dbReference type="SUPFAM" id="SSF50998">
    <property type="entry name" value="Quinoprotein alcohol dehydrogenase-like"/>
    <property type="match status" value="1"/>
</dbReference>
<evidence type="ECO:0000313" key="2">
    <source>
        <dbReference type="EMBL" id="MFG3016146.1"/>
    </source>
</evidence>
<dbReference type="InterPro" id="IPR002372">
    <property type="entry name" value="PQQ_rpt_dom"/>
</dbReference>
<dbReference type="Proteomes" id="UP001604267">
    <property type="component" value="Unassembled WGS sequence"/>
</dbReference>
<dbReference type="InterPro" id="IPR011047">
    <property type="entry name" value="Quinoprotein_ADH-like_sf"/>
</dbReference>
<protein>
    <submittedName>
        <fullName evidence="2">PQQ-binding-like beta-propeller repeat protein</fullName>
    </submittedName>
</protein>
<keyword evidence="3" id="KW-1185">Reference proteome</keyword>
<comment type="caution">
    <text evidence="2">The sequence shown here is derived from an EMBL/GenBank/DDBJ whole genome shotgun (WGS) entry which is preliminary data.</text>
</comment>
<dbReference type="RefSeq" id="WP_392824591.1">
    <property type="nucleotide sequence ID" value="NZ_JBICYV010000026.1"/>
</dbReference>
<dbReference type="Pfam" id="PF13360">
    <property type="entry name" value="PQQ_2"/>
    <property type="match status" value="1"/>
</dbReference>
<accession>A0ABW7BK62</accession>
<sequence length="358" mass="36981">MGGTLNSPLPIALYKTTAFITTASRMRVMDTVSGKVTATISPHSTPESGSEWASPGQASAPLLATSAGARVVIAPFVVKLSGTGTQASHVAVEVTATDADTGRVLCRVTLRPPEWDSAADLQATAVGADHGVAVIRVSTSDDEYSAAYGVDLNRPRQLWSVDEFEADAVTSQTVAGALLEGDEQRPAGFDLATGKRLWQGSVGTGVGVGPASPGLLHVRGEDPDNADPYHRLVDARTGRTLHTLPADLGDSDTDCTYDGLGVMVCAYGMGGSRVAYGLDATDGKVLWHLPDKQADRIAPKVTTAWHGRVYGETTNGAIALDARTGKDLPSPGAAPLLVNESTGIGLGDSGLTAYPTSS</sequence>
<dbReference type="InterPro" id="IPR015943">
    <property type="entry name" value="WD40/YVTN_repeat-like_dom_sf"/>
</dbReference>
<feature type="domain" description="Pyrrolo-quinoline quinone repeat" evidence="1">
    <location>
        <begin position="188"/>
        <end position="327"/>
    </location>
</feature>
<evidence type="ECO:0000313" key="3">
    <source>
        <dbReference type="Proteomes" id="UP001604267"/>
    </source>
</evidence>
<reference evidence="2 3" key="1">
    <citation type="submission" date="2024-10" db="EMBL/GenBank/DDBJ databases">
        <title>The Natural Products Discovery Center: Release of the First 8490 Sequenced Strains for Exploring Actinobacteria Biosynthetic Diversity.</title>
        <authorList>
            <person name="Kalkreuter E."/>
            <person name="Kautsar S.A."/>
            <person name="Yang D."/>
            <person name="Bader C.D."/>
            <person name="Teijaro C.N."/>
            <person name="Fluegel L."/>
            <person name="Davis C.M."/>
            <person name="Simpson J.R."/>
            <person name="Lauterbach L."/>
            <person name="Steele A.D."/>
            <person name="Gui C."/>
            <person name="Meng S."/>
            <person name="Li G."/>
            <person name="Viehrig K."/>
            <person name="Ye F."/>
            <person name="Su P."/>
            <person name="Kiefer A.F."/>
            <person name="Nichols A."/>
            <person name="Cepeda A.J."/>
            <person name="Yan W."/>
            <person name="Fan B."/>
            <person name="Jiang Y."/>
            <person name="Adhikari A."/>
            <person name="Zheng C.-J."/>
            <person name="Schuster L."/>
            <person name="Cowan T.M."/>
            <person name="Smanski M.J."/>
            <person name="Chevrette M.G."/>
            <person name="De Carvalho L.P.S."/>
            <person name="Shen B."/>
        </authorList>
    </citation>
    <scope>NUCLEOTIDE SEQUENCE [LARGE SCALE GENOMIC DNA]</scope>
    <source>
        <strain evidence="2 3">NPDC048320</strain>
    </source>
</reference>
<organism evidence="2 3">
    <name type="scientific">Streptomyces cinerochromogenes</name>
    <dbReference type="NCBI Taxonomy" id="66422"/>
    <lineage>
        <taxon>Bacteria</taxon>
        <taxon>Bacillati</taxon>
        <taxon>Actinomycetota</taxon>
        <taxon>Actinomycetes</taxon>
        <taxon>Kitasatosporales</taxon>
        <taxon>Streptomycetaceae</taxon>
        <taxon>Streptomyces</taxon>
    </lineage>
</organism>
<dbReference type="Gene3D" id="2.130.10.10">
    <property type="entry name" value="YVTN repeat-like/Quinoprotein amine dehydrogenase"/>
    <property type="match status" value="1"/>
</dbReference>
<name>A0ABW7BK62_9ACTN</name>
<dbReference type="EMBL" id="JBICYV010000026">
    <property type="protein sequence ID" value="MFG3016146.1"/>
    <property type="molecule type" value="Genomic_DNA"/>
</dbReference>
<evidence type="ECO:0000259" key="1">
    <source>
        <dbReference type="Pfam" id="PF13360"/>
    </source>
</evidence>
<proteinExistence type="predicted"/>